<evidence type="ECO:0000313" key="2">
    <source>
        <dbReference type="EMBL" id="VEL26677.1"/>
    </source>
</evidence>
<feature type="region of interest" description="Disordered" evidence="1">
    <location>
        <begin position="201"/>
        <end position="224"/>
    </location>
</feature>
<dbReference type="EMBL" id="CAAALY010081919">
    <property type="protein sequence ID" value="VEL26677.1"/>
    <property type="molecule type" value="Genomic_DNA"/>
</dbReference>
<organism evidence="2 3">
    <name type="scientific">Protopolystoma xenopodis</name>
    <dbReference type="NCBI Taxonomy" id="117903"/>
    <lineage>
        <taxon>Eukaryota</taxon>
        <taxon>Metazoa</taxon>
        <taxon>Spiralia</taxon>
        <taxon>Lophotrochozoa</taxon>
        <taxon>Platyhelminthes</taxon>
        <taxon>Monogenea</taxon>
        <taxon>Polyopisthocotylea</taxon>
        <taxon>Polystomatidea</taxon>
        <taxon>Polystomatidae</taxon>
        <taxon>Protopolystoma</taxon>
    </lineage>
</organism>
<evidence type="ECO:0000256" key="1">
    <source>
        <dbReference type="SAM" id="MobiDB-lite"/>
    </source>
</evidence>
<protein>
    <submittedName>
        <fullName evidence="2">Uncharacterized protein</fullName>
    </submittedName>
</protein>
<proteinExistence type="predicted"/>
<keyword evidence="3" id="KW-1185">Reference proteome</keyword>
<feature type="compositionally biased region" description="Polar residues" evidence="1">
    <location>
        <begin position="205"/>
        <end position="219"/>
    </location>
</feature>
<comment type="caution">
    <text evidence="2">The sequence shown here is derived from an EMBL/GenBank/DDBJ whole genome shotgun (WGS) entry which is preliminary data.</text>
</comment>
<reference evidence="2" key="1">
    <citation type="submission" date="2018-11" db="EMBL/GenBank/DDBJ databases">
        <authorList>
            <consortium name="Pathogen Informatics"/>
        </authorList>
    </citation>
    <scope>NUCLEOTIDE SEQUENCE</scope>
</reference>
<evidence type="ECO:0000313" key="3">
    <source>
        <dbReference type="Proteomes" id="UP000784294"/>
    </source>
</evidence>
<dbReference type="AlphaFoldDB" id="A0A3S5CPV8"/>
<gene>
    <name evidence="2" type="ORF">PXEA_LOCUS20117</name>
</gene>
<accession>A0A3S5CPV8</accession>
<dbReference type="Proteomes" id="UP000784294">
    <property type="component" value="Unassembled WGS sequence"/>
</dbReference>
<sequence length="259" mass="26950">MLIGLSDFLPQVSSSITCSSTGLNHSGVNSVPLKKRERPSCCLLSEPGHFTAALGQATTALSATGPPTKQARLMSSTETVAATDDAVASGPASVIGRVVKDVRNEDDDVGATYSGISCVVTSPASSSSLHVDSPGAQVNAARQNDPFISAAKVGERSEVLGKSPSLMTSQPVSNLLDNGISTCMATADIGSLDDNVPEGRITPVSGPSNAISMSTTSSEPGAESPGVLQIDLRVRAYDRQIDYLNDEDNERNEHHSKFF</sequence>
<name>A0A3S5CPV8_9PLAT</name>